<feature type="domain" description="USP" evidence="10">
    <location>
        <begin position="299"/>
        <end position="517"/>
    </location>
</feature>
<dbReference type="InterPro" id="IPR038765">
    <property type="entry name" value="Papain-like_cys_pep_sf"/>
</dbReference>
<dbReference type="EC" id="3.4.19.12" evidence="3"/>
<evidence type="ECO:0000256" key="8">
    <source>
        <dbReference type="SAM" id="Coils"/>
    </source>
</evidence>
<accession>A0A9P1BSJ1</accession>
<evidence type="ECO:0000256" key="7">
    <source>
        <dbReference type="ARBA" id="ARBA00022807"/>
    </source>
</evidence>
<keyword evidence="7" id="KW-0788">Thiol protease</keyword>
<organism evidence="11">
    <name type="scientific">Cladocopium goreaui</name>
    <dbReference type="NCBI Taxonomy" id="2562237"/>
    <lineage>
        <taxon>Eukaryota</taxon>
        <taxon>Sar</taxon>
        <taxon>Alveolata</taxon>
        <taxon>Dinophyceae</taxon>
        <taxon>Suessiales</taxon>
        <taxon>Symbiodiniaceae</taxon>
        <taxon>Cladocopium</taxon>
    </lineage>
</organism>
<keyword evidence="6 12" id="KW-0378">Hydrolase</keyword>
<dbReference type="PANTHER" id="PTHR24006:SF758">
    <property type="entry name" value="UBIQUITIN CARBOXYL-TERMINAL HYDROLASE 36"/>
    <property type="match status" value="1"/>
</dbReference>
<gene>
    <name evidence="11" type="ORF">C1SCF055_LOCUS6691</name>
</gene>
<dbReference type="EMBL" id="CAMXCT010000427">
    <property type="protein sequence ID" value="CAI3978669.1"/>
    <property type="molecule type" value="Genomic_DNA"/>
</dbReference>
<dbReference type="InterPro" id="IPR001394">
    <property type="entry name" value="Peptidase_C19_UCH"/>
</dbReference>
<dbReference type="OrthoDB" id="443886at2759"/>
<feature type="region of interest" description="Disordered" evidence="9">
    <location>
        <begin position="1"/>
        <end position="24"/>
    </location>
</feature>
<dbReference type="Proteomes" id="UP001152797">
    <property type="component" value="Unassembled WGS sequence"/>
</dbReference>
<dbReference type="PROSITE" id="PS50235">
    <property type="entry name" value="USP_3"/>
    <property type="match status" value="1"/>
</dbReference>
<feature type="region of interest" description="Disordered" evidence="9">
    <location>
        <begin position="547"/>
        <end position="566"/>
    </location>
</feature>
<dbReference type="EMBL" id="CAMXCT030000427">
    <property type="protein sequence ID" value="CAL4765981.1"/>
    <property type="molecule type" value="Genomic_DNA"/>
</dbReference>
<reference evidence="12 13" key="2">
    <citation type="submission" date="2024-05" db="EMBL/GenBank/DDBJ databases">
        <authorList>
            <person name="Chen Y."/>
            <person name="Shah S."/>
            <person name="Dougan E. K."/>
            <person name="Thang M."/>
            <person name="Chan C."/>
        </authorList>
    </citation>
    <scope>NUCLEOTIDE SEQUENCE [LARGE SCALE GENOMIC DNA]</scope>
</reference>
<evidence type="ECO:0000256" key="2">
    <source>
        <dbReference type="ARBA" id="ARBA00009085"/>
    </source>
</evidence>
<name>A0A9P1BSJ1_9DINO</name>
<comment type="caution">
    <text evidence="11">The sequence shown here is derived from an EMBL/GenBank/DDBJ whole genome shotgun (WGS) entry which is preliminary data.</text>
</comment>
<dbReference type="GO" id="GO:0005634">
    <property type="term" value="C:nucleus"/>
    <property type="evidence" value="ECO:0007669"/>
    <property type="project" value="TreeGrafter"/>
</dbReference>
<dbReference type="PANTHER" id="PTHR24006">
    <property type="entry name" value="UBIQUITIN CARBOXYL-TERMINAL HYDROLASE"/>
    <property type="match status" value="1"/>
</dbReference>
<reference evidence="11" key="1">
    <citation type="submission" date="2022-10" db="EMBL/GenBank/DDBJ databases">
        <authorList>
            <person name="Chen Y."/>
            <person name="Dougan E. K."/>
            <person name="Chan C."/>
            <person name="Rhodes N."/>
            <person name="Thang M."/>
        </authorList>
    </citation>
    <scope>NUCLEOTIDE SEQUENCE</scope>
</reference>
<comment type="catalytic activity">
    <reaction evidence="1">
        <text>Thiol-dependent hydrolysis of ester, thioester, amide, peptide and isopeptide bonds formed by the C-terminal Gly of ubiquitin (a 76-residue protein attached to proteins as an intracellular targeting signal).</text>
        <dbReference type="EC" id="3.4.19.12"/>
    </reaction>
</comment>
<feature type="coiled-coil region" evidence="8">
    <location>
        <begin position="163"/>
        <end position="201"/>
    </location>
</feature>
<keyword evidence="13" id="KW-1185">Reference proteome</keyword>
<sequence length="623" mass="68071">MAVQKLANGWRARRKKDGKTLNGPLRATEVAANEDARQMEEAAAVSSERLQEVFDRLLGSLSAPDTTAGPSVTQHGSNWRARVKVGRATVNGPTRQAKAAAEEDARLLQQAQQTSTTEVQKVAQRLHEDAAGVRAAASVTKHGSGWRARVRNHETSAPTRSSKAVAEADARQLQAALEISTEELQMVAQRLQQEAADAVARSSREAQFDDVILTEMRDALGLQRQQKRARLRAKNVADDFDPELASKSVQLLVSAFQDVEALAPRSEGAWMVELGFHTRLDYGSRPAWTSGLERGTAHAGLKNLGNSCWLNAVLQCFRWTRSLHNAFTARLMECEESILGSLVQDVLQKLASDDWDYVAPFALLNQLYATYQGRFRPGESADAAEACRLLLDRCVYGSDIVHVLPTSIALARRGVTLTELTREHFATCRPSSDVVILEVPPVDGGRMNWSQLLVTPPAGEGNNYLYTVSGFVAHVSGDHFVAYVRAHNQWLLCNDATVSVVSVLGPVWPCLIVLERLRRQQLARPARQAPPAGSDCLRRLPRLLQETVAPGPDAPGPRAAGAPPGTAAARAVGSRLGRFAAALQRKRREAGRARAGQLGWERSIAHCIQSSKTEICQRWVSLI</sequence>
<dbReference type="GO" id="GO:0004843">
    <property type="term" value="F:cysteine-type deubiquitinase activity"/>
    <property type="evidence" value="ECO:0007669"/>
    <property type="project" value="UniProtKB-EC"/>
</dbReference>
<dbReference type="Gene3D" id="3.90.70.10">
    <property type="entry name" value="Cysteine proteinases"/>
    <property type="match status" value="2"/>
</dbReference>
<dbReference type="GO" id="GO:0006508">
    <property type="term" value="P:proteolysis"/>
    <property type="evidence" value="ECO:0007669"/>
    <property type="project" value="UniProtKB-KW"/>
</dbReference>
<evidence type="ECO:0000259" key="10">
    <source>
        <dbReference type="PROSITE" id="PS50235"/>
    </source>
</evidence>
<evidence type="ECO:0000313" key="12">
    <source>
        <dbReference type="EMBL" id="CAL4765981.1"/>
    </source>
</evidence>
<evidence type="ECO:0000313" key="11">
    <source>
        <dbReference type="EMBL" id="CAI3978669.1"/>
    </source>
</evidence>
<dbReference type="InterPro" id="IPR028889">
    <property type="entry name" value="USP"/>
</dbReference>
<evidence type="ECO:0000256" key="1">
    <source>
        <dbReference type="ARBA" id="ARBA00000707"/>
    </source>
</evidence>
<proteinExistence type="inferred from homology"/>
<evidence type="ECO:0000313" key="13">
    <source>
        <dbReference type="Proteomes" id="UP001152797"/>
    </source>
</evidence>
<dbReference type="InterPro" id="IPR018200">
    <property type="entry name" value="USP_CS"/>
</dbReference>
<dbReference type="AlphaFoldDB" id="A0A9P1BSJ1"/>
<evidence type="ECO:0000256" key="6">
    <source>
        <dbReference type="ARBA" id="ARBA00022801"/>
    </source>
</evidence>
<dbReference type="Pfam" id="PF00443">
    <property type="entry name" value="UCH"/>
    <property type="match status" value="1"/>
</dbReference>
<evidence type="ECO:0000256" key="4">
    <source>
        <dbReference type="ARBA" id="ARBA00022670"/>
    </source>
</evidence>
<evidence type="ECO:0000256" key="5">
    <source>
        <dbReference type="ARBA" id="ARBA00022786"/>
    </source>
</evidence>
<protein>
    <recommendedName>
        <fullName evidence="3">ubiquitinyl hydrolase 1</fullName>
        <ecNumber evidence="3">3.4.19.12</ecNumber>
    </recommendedName>
</protein>
<dbReference type="EMBL" id="CAMXCT020000427">
    <property type="protein sequence ID" value="CAL1132044.1"/>
    <property type="molecule type" value="Genomic_DNA"/>
</dbReference>
<evidence type="ECO:0000256" key="9">
    <source>
        <dbReference type="SAM" id="MobiDB-lite"/>
    </source>
</evidence>
<evidence type="ECO:0000256" key="3">
    <source>
        <dbReference type="ARBA" id="ARBA00012759"/>
    </source>
</evidence>
<dbReference type="GO" id="GO:0005829">
    <property type="term" value="C:cytosol"/>
    <property type="evidence" value="ECO:0007669"/>
    <property type="project" value="TreeGrafter"/>
</dbReference>
<dbReference type="InterPro" id="IPR050164">
    <property type="entry name" value="Peptidase_C19"/>
</dbReference>
<dbReference type="SUPFAM" id="SSF54001">
    <property type="entry name" value="Cysteine proteinases"/>
    <property type="match status" value="1"/>
</dbReference>
<dbReference type="CDD" id="cd02257">
    <property type="entry name" value="Peptidase_C19"/>
    <property type="match status" value="1"/>
</dbReference>
<dbReference type="PROSITE" id="PS00972">
    <property type="entry name" value="USP_1"/>
    <property type="match status" value="1"/>
</dbReference>
<keyword evidence="4 12" id="KW-0645">Protease</keyword>
<keyword evidence="8" id="KW-0175">Coiled coil</keyword>
<feature type="compositionally biased region" description="Low complexity" evidence="9">
    <location>
        <begin position="556"/>
        <end position="566"/>
    </location>
</feature>
<comment type="similarity">
    <text evidence="2">Belongs to the peptidase C19 family.</text>
</comment>
<dbReference type="GO" id="GO:0016579">
    <property type="term" value="P:protein deubiquitination"/>
    <property type="evidence" value="ECO:0007669"/>
    <property type="project" value="InterPro"/>
</dbReference>
<keyword evidence="5" id="KW-0833">Ubl conjugation pathway</keyword>